<gene>
    <name evidence="2" type="ORF">GCM10023185_06440</name>
</gene>
<dbReference type="EMBL" id="BAABGZ010000010">
    <property type="protein sequence ID" value="GAA4349580.1"/>
    <property type="molecule type" value="Genomic_DNA"/>
</dbReference>
<dbReference type="SMART" id="SM00754">
    <property type="entry name" value="CHRD"/>
    <property type="match status" value="4"/>
</dbReference>
<sequence>MGLASEYSHTISTLNPISMFTGLLRNLTAALLLAVPLAASADHLRPHLLFSARLTGDQETPPVTTAAQGVGGFTLNATRDTLFVQAAFTGLSGAITGVHIHEGAVGVAGPVVTNLLPMLRGNRLSGFLTGADIAPARLAKYLRGLHYLNVHTAANPGGEIRGQIRLETDLPLVASLTGAQEVPAVATTATGLGIFTLSQSLDKLKFRVALAGLSGPITGVHFHEAAVGVNGPVIVNLAPYLNGNVVEGEIVPSLALLNAISQGLVYINVHTASNPGGEIRSQLVADTRFVAHDAVLDGAQMVPANAATGKGLAVGRLVATLDTMTLFVAHAGLSGPPTSVALYAADAGQPNTSGNLLGTLAISSGAGGNTNGNITGFRLVNLAPATVNAFLRGTINLVINTAANPSGEIRGQLYRLAREGYTISLNGAQERPNPTSSPGYGVGVVSIDRDQRTAHFMSVWGGLSGPITGAHFHTGLSTQSGPVVFNLAPYFDTATNPSSVNGFWKDDNTSQPFTLRRSLQFRRDSMYMNLHTAAFPGGEIRGQVYRGARNLQRVLSTRSAALLPETVTAAPNPFTSVLTLAFESRQAGPARLQVSDLLGRSLQTQALAVRAGSNSVPLSLGSLAPGIYLLTVELADSRVVMRVVKE</sequence>
<dbReference type="Proteomes" id="UP001501153">
    <property type="component" value="Unassembled WGS sequence"/>
</dbReference>
<dbReference type="InterPro" id="IPR026444">
    <property type="entry name" value="Secre_tail"/>
</dbReference>
<feature type="domain" description="CHRD" evidence="1">
    <location>
        <begin position="46"/>
        <end position="169"/>
    </location>
</feature>
<protein>
    <recommendedName>
        <fullName evidence="1">CHRD domain-containing protein</fullName>
    </recommendedName>
</protein>
<dbReference type="Pfam" id="PF07452">
    <property type="entry name" value="CHRD"/>
    <property type="match status" value="4"/>
</dbReference>
<dbReference type="NCBIfam" id="TIGR04183">
    <property type="entry name" value="Por_Secre_tail"/>
    <property type="match status" value="1"/>
</dbReference>
<reference evidence="3" key="1">
    <citation type="journal article" date="2019" name="Int. J. Syst. Evol. Microbiol.">
        <title>The Global Catalogue of Microorganisms (GCM) 10K type strain sequencing project: providing services to taxonomists for standard genome sequencing and annotation.</title>
        <authorList>
            <consortium name="The Broad Institute Genomics Platform"/>
            <consortium name="The Broad Institute Genome Sequencing Center for Infectious Disease"/>
            <person name="Wu L."/>
            <person name="Ma J."/>
        </authorList>
    </citation>
    <scope>NUCLEOTIDE SEQUENCE [LARGE SCALE GENOMIC DNA]</scope>
    <source>
        <strain evidence="3">JCM 17923</strain>
    </source>
</reference>
<dbReference type="PANTHER" id="PTHR46526">
    <property type="entry name" value="CHORDIN"/>
    <property type="match status" value="1"/>
</dbReference>
<evidence type="ECO:0000313" key="2">
    <source>
        <dbReference type="EMBL" id="GAA4349580.1"/>
    </source>
</evidence>
<dbReference type="PROSITE" id="PS50933">
    <property type="entry name" value="CHRD"/>
    <property type="match status" value="2"/>
</dbReference>
<name>A0ABP8I1S5_9BACT</name>
<dbReference type="InterPro" id="IPR052278">
    <property type="entry name" value="Chordin-like_regulators"/>
</dbReference>
<accession>A0ABP8I1S5</accession>
<feature type="domain" description="CHRD" evidence="1">
    <location>
        <begin position="288"/>
        <end position="418"/>
    </location>
</feature>
<dbReference type="PANTHER" id="PTHR46526:SF1">
    <property type="entry name" value="CHORDIN"/>
    <property type="match status" value="1"/>
</dbReference>
<evidence type="ECO:0000259" key="1">
    <source>
        <dbReference type="PROSITE" id="PS50933"/>
    </source>
</evidence>
<proteinExistence type="predicted"/>
<evidence type="ECO:0000313" key="3">
    <source>
        <dbReference type="Proteomes" id="UP001501153"/>
    </source>
</evidence>
<keyword evidence="3" id="KW-1185">Reference proteome</keyword>
<dbReference type="InterPro" id="IPR010895">
    <property type="entry name" value="CHRD"/>
</dbReference>
<comment type="caution">
    <text evidence="2">The sequence shown here is derived from an EMBL/GenBank/DDBJ whole genome shotgun (WGS) entry which is preliminary data.</text>
</comment>
<organism evidence="2 3">
    <name type="scientific">Hymenobacter saemangeumensis</name>
    <dbReference type="NCBI Taxonomy" id="1084522"/>
    <lineage>
        <taxon>Bacteria</taxon>
        <taxon>Pseudomonadati</taxon>
        <taxon>Bacteroidota</taxon>
        <taxon>Cytophagia</taxon>
        <taxon>Cytophagales</taxon>
        <taxon>Hymenobacteraceae</taxon>
        <taxon>Hymenobacter</taxon>
    </lineage>
</organism>